<evidence type="ECO:0000256" key="12">
    <source>
        <dbReference type="SAM" id="Phobius"/>
    </source>
</evidence>
<evidence type="ECO:0000256" key="2">
    <source>
        <dbReference type="ARBA" id="ARBA00022475"/>
    </source>
</evidence>
<dbReference type="AlphaFoldDB" id="A0A7C5U653"/>
<evidence type="ECO:0000256" key="1">
    <source>
        <dbReference type="ARBA" id="ARBA00004651"/>
    </source>
</evidence>
<keyword evidence="8 12" id="KW-1133">Transmembrane helix</keyword>
<evidence type="ECO:0000256" key="10">
    <source>
        <dbReference type="ARBA" id="ARBA00023136"/>
    </source>
</evidence>
<comment type="similarity">
    <text evidence="11">Belongs to the peptidase M48 family.</text>
</comment>
<feature type="transmembrane region" description="Helical" evidence="12">
    <location>
        <begin position="21"/>
        <end position="44"/>
    </location>
</feature>
<gene>
    <name evidence="14" type="ORF">ENM46_04215</name>
</gene>
<dbReference type="InterPro" id="IPR050083">
    <property type="entry name" value="HtpX_protease"/>
</dbReference>
<feature type="transmembrane region" description="Helical" evidence="12">
    <location>
        <begin position="175"/>
        <end position="196"/>
    </location>
</feature>
<feature type="transmembrane region" description="Helical" evidence="12">
    <location>
        <begin position="56"/>
        <end position="81"/>
    </location>
</feature>
<dbReference type="PANTHER" id="PTHR43221:SF1">
    <property type="entry name" value="PROTEASE HTPX"/>
    <property type="match status" value="1"/>
</dbReference>
<comment type="cofactor">
    <cofactor evidence="11">
        <name>Zn(2+)</name>
        <dbReference type="ChEBI" id="CHEBI:29105"/>
    </cofactor>
    <text evidence="11">Binds 1 zinc ion per subunit.</text>
</comment>
<feature type="transmembrane region" description="Helical" evidence="12">
    <location>
        <begin position="216"/>
        <end position="240"/>
    </location>
</feature>
<reference evidence="14" key="1">
    <citation type="journal article" date="2020" name="mSystems">
        <title>Genome- and Community-Level Interaction Insights into Carbon Utilization and Element Cycling Functions of Hydrothermarchaeota in Hydrothermal Sediment.</title>
        <authorList>
            <person name="Zhou Z."/>
            <person name="Liu Y."/>
            <person name="Xu W."/>
            <person name="Pan J."/>
            <person name="Luo Z.H."/>
            <person name="Li M."/>
        </authorList>
    </citation>
    <scope>NUCLEOTIDE SEQUENCE [LARGE SCALE GENOMIC DNA]</scope>
    <source>
        <strain evidence="14">SpSt-1088</strain>
    </source>
</reference>
<dbReference type="Gene3D" id="3.30.2010.10">
    <property type="entry name" value="Metalloproteases ('zincins'), catalytic domain"/>
    <property type="match status" value="1"/>
</dbReference>
<dbReference type="InterPro" id="IPR001915">
    <property type="entry name" value="Peptidase_M48"/>
</dbReference>
<comment type="caution">
    <text evidence="14">The sequence shown here is derived from an EMBL/GenBank/DDBJ whole genome shotgun (WGS) entry which is preliminary data.</text>
</comment>
<keyword evidence="4 12" id="KW-0812">Transmembrane</keyword>
<keyword evidence="3 11" id="KW-0645">Protease</keyword>
<evidence type="ECO:0000256" key="4">
    <source>
        <dbReference type="ARBA" id="ARBA00022692"/>
    </source>
</evidence>
<evidence type="ECO:0000256" key="9">
    <source>
        <dbReference type="ARBA" id="ARBA00023049"/>
    </source>
</evidence>
<evidence type="ECO:0000313" key="14">
    <source>
        <dbReference type="EMBL" id="HHR34136.1"/>
    </source>
</evidence>
<evidence type="ECO:0000259" key="13">
    <source>
        <dbReference type="Pfam" id="PF01435"/>
    </source>
</evidence>
<dbReference type="GO" id="GO:0046872">
    <property type="term" value="F:metal ion binding"/>
    <property type="evidence" value="ECO:0007669"/>
    <property type="project" value="UniProtKB-KW"/>
</dbReference>
<dbReference type="GO" id="GO:0006508">
    <property type="term" value="P:proteolysis"/>
    <property type="evidence" value="ECO:0007669"/>
    <property type="project" value="UniProtKB-KW"/>
</dbReference>
<evidence type="ECO:0000256" key="5">
    <source>
        <dbReference type="ARBA" id="ARBA00022723"/>
    </source>
</evidence>
<keyword evidence="10 12" id="KW-0472">Membrane</keyword>
<organism evidence="14">
    <name type="scientific">Fervidobacterium nodosum</name>
    <dbReference type="NCBI Taxonomy" id="2424"/>
    <lineage>
        <taxon>Bacteria</taxon>
        <taxon>Thermotogati</taxon>
        <taxon>Thermotogota</taxon>
        <taxon>Thermotogae</taxon>
        <taxon>Thermotogales</taxon>
        <taxon>Fervidobacteriaceae</taxon>
        <taxon>Fervidobacterium</taxon>
    </lineage>
</organism>
<name>A0A7C5U653_9BACT</name>
<keyword evidence="7 11" id="KW-0862">Zinc</keyword>
<evidence type="ECO:0000256" key="6">
    <source>
        <dbReference type="ARBA" id="ARBA00022801"/>
    </source>
</evidence>
<keyword evidence="9 11" id="KW-0482">Metalloprotease</keyword>
<dbReference type="GO" id="GO:0005886">
    <property type="term" value="C:plasma membrane"/>
    <property type="evidence" value="ECO:0007669"/>
    <property type="project" value="UniProtKB-SubCell"/>
</dbReference>
<keyword evidence="6 11" id="KW-0378">Hydrolase</keyword>
<evidence type="ECO:0000256" key="8">
    <source>
        <dbReference type="ARBA" id="ARBA00022989"/>
    </source>
</evidence>
<evidence type="ECO:0000256" key="3">
    <source>
        <dbReference type="ARBA" id="ARBA00022670"/>
    </source>
</evidence>
<dbReference type="GO" id="GO:0004222">
    <property type="term" value="F:metalloendopeptidase activity"/>
    <property type="evidence" value="ECO:0007669"/>
    <property type="project" value="InterPro"/>
</dbReference>
<dbReference type="PANTHER" id="PTHR43221">
    <property type="entry name" value="PROTEASE HTPX"/>
    <property type="match status" value="1"/>
</dbReference>
<evidence type="ECO:0000256" key="7">
    <source>
        <dbReference type="ARBA" id="ARBA00022833"/>
    </source>
</evidence>
<dbReference type="EMBL" id="DRXW01000258">
    <property type="protein sequence ID" value="HHR34136.1"/>
    <property type="molecule type" value="Genomic_DNA"/>
</dbReference>
<keyword evidence="2" id="KW-1003">Cell membrane</keyword>
<dbReference type="Pfam" id="PF01435">
    <property type="entry name" value="Peptidase_M48"/>
    <property type="match status" value="1"/>
</dbReference>
<comment type="subcellular location">
    <subcellularLocation>
        <location evidence="1">Cell membrane</location>
        <topology evidence="1">Multi-pass membrane protein</topology>
    </subcellularLocation>
</comment>
<accession>A0A7C5U653</accession>
<protein>
    <recommendedName>
        <fullName evidence="13">Peptidase M48 domain-containing protein</fullName>
    </recommendedName>
</protein>
<evidence type="ECO:0000256" key="11">
    <source>
        <dbReference type="RuleBase" id="RU003983"/>
    </source>
</evidence>
<keyword evidence="5" id="KW-0479">Metal-binding</keyword>
<proteinExistence type="inferred from homology"/>
<feature type="domain" description="Peptidase M48" evidence="13">
    <location>
        <begin position="99"/>
        <end position="318"/>
    </location>
</feature>
<sequence>MNSKVNKKIINVLKSADREKINIVSMYVVLAIFLTFSVLFGVLLDSILRTRGLFTTLFVIFSTLQTLFGLSIVGRVIINLLEANPFSNFRSNNLKKDLKEVEDIFENVKVNSGFEGDIELYAIDSPSVNAISIGRLKHDHKICLTTGAIEKLDRKELEALFYHELFHIVNKDTDYLTTLSGTFGSPMLIFTISSRNLKRLLKNKSKLPNSDFYRDFILFSFMKVVSSIFLPISLLTNIFVSVKKEFDADLFAVQKTDFSSVISLFDKVKSSCRSFETNYYFMRHLFFSHPKCTDISKKPNRIIETYPSIDERVEFLKSVNSKKEVNS</sequence>